<accession>A0A1J4JTV1</accession>
<sequence>MRVYIEWPNKTSLPCMISATDTVGTLLNMIKFATIRNQKIILLKEGMILDPNNSFVFYNIEENDRIFVQFVPILPHHHNFIGPRYCRNDQSSNSQFQTYAIQNYCNNCNDLFSNSNFCQLHNFNNICYPCFLNNNKIGKNSKMFEDENHRNDDEALKYCCDYLIDNNHRLLNRSYNRNKSIDKYNSNKSYNENYTDNYTNIDDELFEMTEKYEFDFEVEDAKIYEEKLRLRDASLRSLEQRHSPQEILKYMYSDSSDEGENNNFGNGKSDLVIISDSVGEVPDAPLPVPWSCCEEQIDFPPEYTECSHSQSNEYNHYDYPHDYAGDVMRESKLGFNNTNLYNLGFNIINNNENCSEKNDITDENKVSNENEKKSNDDVRKLCRSNAGSLNFSNV</sequence>
<proteinExistence type="predicted"/>
<dbReference type="GeneID" id="94842521"/>
<evidence type="ECO:0000313" key="2">
    <source>
        <dbReference type="Proteomes" id="UP000179807"/>
    </source>
</evidence>
<protein>
    <recommendedName>
        <fullName evidence="3">Ubiquitin-like domain-containing protein</fullName>
    </recommendedName>
</protein>
<evidence type="ECO:0000313" key="1">
    <source>
        <dbReference type="EMBL" id="OHT01888.1"/>
    </source>
</evidence>
<dbReference type="EMBL" id="MLAK01000892">
    <property type="protein sequence ID" value="OHT01888.1"/>
    <property type="molecule type" value="Genomic_DNA"/>
</dbReference>
<name>A0A1J4JTV1_9EUKA</name>
<keyword evidence="2" id="KW-1185">Reference proteome</keyword>
<dbReference type="AlphaFoldDB" id="A0A1J4JTV1"/>
<dbReference type="VEuPathDB" id="TrichDB:TRFO_31239"/>
<gene>
    <name evidence="1" type="ORF">TRFO_31239</name>
</gene>
<dbReference type="InterPro" id="IPR029071">
    <property type="entry name" value="Ubiquitin-like_domsf"/>
</dbReference>
<dbReference type="RefSeq" id="XP_068355024.1">
    <property type="nucleotide sequence ID" value="XM_068507817.1"/>
</dbReference>
<reference evidence="1" key="1">
    <citation type="submission" date="2016-10" db="EMBL/GenBank/DDBJ databases">
        <authorList>
            <person name="Benchimol M."/>
            <person name="Almeida L.G."/>
            <person name="Vasconcelos A.T."/>
            <person name="Perreira-Neves A."/>
            <person name="Rosa I.A."/>
            <person name="Tasca T."/>
            <person name="Bogo M.R."/>
            <person name="de Souza W."/>
        </authorList>
    </citation>
    <scope>NUCLEOTIDE SEQUENCE [LARGE SCALE GENOMIC DNA]</scope>
    <source>
        <strain evidence="1">K</strain>
    </source>
</reference>
<dbReference type="Proteomes" id="UP000179807">
    <property type="component" value="Unassembled WGS sequence"/>
</dbReference>
<evidence type="ECO:0008006" key="3">
    <source>
        <dbReference type="Google" id="ProtNLM"/>
    </source>
</evidence>
<organism evidence="1 2">
    <name type="scientific">Tritrichomonas foetus</name>
    <dbReference type="NCBI Taxonomy" id="1144522"/>
    <lineage>
        <taxon>Eukaryota</taxon>
        <taxon>Metamonada</taxon>
        <taxon>Parabasalia</taxon>
        <taxon>Tritrichomonadida</taxon>
        <taxon>Tritrichomonadidae</taxon>
        <taxon>Tritrichomonas</taxon>
    </lineage>
</organism>
<dbReference type="CDD" id="cd17039">
    <property type="entry name" value="Ubl_ubiquitin_like"/>
    <property type="match status" value="1"/>
</dbReference>
<dbReference type="SUPFAM" id="SSF54236">
    <property type="entry name" value="Ubiquitin-like"/>
    <property type="match status" value="1"/>
</dbReference>
<comment type="caution">
    <text evidence="1">The sequence shown here is derived from an EMBL/GenBank/DDBJ whole genome shotgun (WGS) entry which is preliminary data.</text>
</comment>